<reference evidence="1" key="1">
    <citation type="journal article" date="2014" name="Front. Microbiol.">
        <title>High frequency of phylogenetically diverse reductive dehalogenase-homologous genes in deep subseafloor sedimentary metagenomes.</title>
        <authorList>
            <person name="Kawai M."/>
            <person name="Futagami T."/>
            <person name="Toyoda A."/>
            <person name="Takaki Y."/>
            <person name="Nishi S."/>
            <person name="Hori S."/>
            <person name="Arai W."/>
            <person name="Tsubouchi T."/>
            <person name="Morono Y."/>
            <person name="Uchiyama I."/>
            <person name="Ito T."/>
            <person name="Fujiyama A."/>
            <person name="Inagaki F."/>
            <person name="Takami H."/>
        </authorList>
    </citation>
    <scope>NUCLEOTIDE SEQUENCE</scope>
    <source>
        <strain evidence="1">Expedition CK06-06</strain>
    </source>
</reference>
<dbReference type="EMBL" id="BARS01013300">
    <property type="protein sequence ID" value="GAF95460.1"/>
    <property type="molecule type" value="Genomic_DNA"/>
</dbReference>
<protein>
    <submittedName>
        <fullName evidence="1">Uncharacterized protein</fullName>
    </submittedName>
</protein>
<comment type="caution">
    <text evidence="1">The sequence shown here is derived from an EMBL/GenBank/DDBJ whole genome shotgun (WGS) entry which is preliminary data.</text>
</comment>
<gene>
    <name evidence="1" type="ORF">S01H1_23187</name>
</gene>
<proteinExistence type="predicted"/>
<accession>X0V4B5</accession>
<evidence type="ECO:0000313" key="1">
    <source>
        <dbReference type="EMBL" id="GAF95460.1"/>
    </source>
</evidence>
<organism evidence="1">
    <name type="scientific">marine sediment metagenome</name>
    <dbReference type="NCBI Taxonomy" id="412755"/>
    <lineage>
        <taxon>unclassified sequences</taxon>
        <taxon>metagenomes</taxon>
        <taxon>ecological metagenomes</taxon>
    </lineage>
</organism>
<sequence length="52" mass="5275">MTGIGGDVINLDMVLVMATTGAAETITIPCKDAGTFNATINWGDGEADSTIT</sequence>
<dbReference type="AlphaFoldDB" id="X0V4B5"/>
<name>X0V4B5_9ZZZZ</name>
<feature type="non-terminal residue" evidence="1">
    <location>
        <position position="52"/>
    </location>
</feature>